<name>A0A645BN01_9ZZZZ</name>
<evidence type="ECO:0000259" key="6">
    <source>
        <dbReference type="Pfam" id="PF00155"/>
    </source>
</evidence>
<evidence type="ECO:0000256" key="4">
    <source>
        <dbReference type="ARBA" id="ARBA00023239"/>
    </source>
</evidence>
<evidence type="ECO:0000256" key="2">
    <source>
        <dbReference type="ARBA" id="ARBA00012224"/>
    </source>
</evidence>
<comment type="caution">
    <text evidence="7">The sequence shown here is derived from an EMBL/GenBank/DDBJ whole genome shotgun (WGS) entry which is preliminary data.</text>
</comment>
<comment type="similarity">
    <text evidence="5">Belongs to the class-II pyridoxal-phosphate-dependent aminotransferase family. MalY/PatB cystathionine beta-lyase subfamily.</text>
</comment>
<keyword evidence="4 7" id="KW-0456">Lyase</keyword>
<dbReference type="CDD" id="cd00609">
    <property type="entry name" value="AAT_like"/>
    <property type="match status" value="1"/>
</dbReference>
<gene>
    <name evidence="7" type="primary">patB_35</name>
    <name evidence="7" type="ORF">SDC9_113761</name>
</gene>
<keyword evidence="3" id="KW-0663">Pyridoxal phosphate</keyword>
<comment type="cofactor">
    <cofactor evidence="1">
        <name>pyridoxal 5'-phosphate</name>
        <dbReference type="ChEBI" id="CHEBI:597326"/>
    </cofactor>
</comment>
<dbReference type="PANTHER" id="PTHR43525">
    <property type="entry name" value="PROTEIN MALY"/>
    <property type="match status" value="1"/>
</dbReference>
<reference evidence="7" key="1">
    <citation type="submission" date="2019-08" db="EMBL/GenBank/DDBJ databases">
        <authorList>
            <person name="Kucharzyk K."/>
            <person name="Murdoch R.W."/>
            <person name="Higgins S."/>
            <person name="Loffler F."/>
        </authorList>
    </citation>
    <scope>NUCLEOTIDE SEQUENCE</scope>
</reference>
<proteinExistence type="inferred from homology"/>
<dbReference type="SUPFAM" id="SSF53383">
    <property type="entry name" value="PLP-dependent transferases"/>
    <property type="match status" value="1"/>
</dbReference>
<dbReference type="AlphaFoldDB" id="A0A645BN01"/>
<dbReference type="Gene3D" id="3.40.640.10">
    <property type="entry name" value="Type I PLP-dependent aspartate aminotransferase-like (Major domain)"/>
    <property type="match status" value="1"/>
</dbReference>
<organism evidence="7">
    <name type="scientific">bioreactor metagenome</name>
    <dbReference type="NCBI Taxonomy" id="1076179"/>
    <lineage>
        <taxon>unclassified sequences</taxon>
        <taxon>metagenomes</taxon>
        <taxon>ecological metagenomes</taxon>
    </lineage>
</organism>
<evidence type="ECO:0000256" key="1">
    <source>
        <dbReference type="ARBA" id="ARBA00001933"/>
    </source>
</evidence>
<accession>A0A645BN01</accession>
<dbReference type="InterPro" id="IPR015421">
    <property type="entry name" value="PyrdxlP-dep_Trfase_major"/>
</dbReference>
<dbReference type="GO" id="GO:0030170">
    <property type="term" value="F:pyridoxal phosphate binding"/>
    <property type="evidence" value="ECO:0007669"/>
    <property type="project" value="InterPro"/>
</dbReference>
<feature type="domain" description="Aminotransferase class I/classII large" evidence="6">
    <location>
        <begin position="2"/>
        <end position="253"/>
    </location>
</feature>
<evidence type="ECO:0000313" key="7">
    <source>
        <dbReference type="EMBL" id="MPM66849.1"/>
    </source>
</evidence>
<dbReference type="InterPro" id="IPR015422">
    <property type="entry name" value="PyrdxlP-dep_Trfase_small"/>
</dbReference>
<dbReference type="GO" id="GO:0047804">
    <property type="term" value="F:cysteine-S-conjugate beta-lyase activity"/>
    <property type="evidence" value="ECO:0007669"/>
    <property type="project" value="UniProtKB-EC"/>
</dbReference>
<dbReference type="InterPro" id="IPR051798">
    <property type="entry name" value="Class-II_PLP-Dep_Aminotrans"/>
</dbReference>
<evidence type="ECO:0000256" key="5">
    <source>
        <dbReference type="ARBA" id="ARBA00037974"/>
    </source>
</evidence>
<dbReference type="Gene3D" id="3.90.1150.10">
    <property type="entry name" value="Aspartate Aminotransferase, domain 1"/>
    <property type="match status" value="1"/>
</dbReference>
<evidence type="ECO:0000256" key="3">
    <source>
        <dbReference type="ARBA" id="ARBA00022898"/>
    </source>
</evidence>
<dbReference type="EMBL" id="VSSQ01021333">
    <property type="protein sequence ID" value="MPM66849.1"/>
    <property type="molecule type" value="Genomic_DNA"/>
</dbReference>
<dbReference type="Pfam" id="PF00155">
    <property type="entry name" value="Aminotran_1_2"/>
    <property type="match status" value="1"/>
</dbReference>
<dbReference type="PANTHER" id="PTHR43525:SF1">
    <property type="entry name" value="PROTEIN MALY"/>
    <property type="match status" value="1"/>
</dbReference>
<dbReference type="InterPro" id="IPR004839">
    <property type="entry name" value="Aminotransferase_I/II_large"/>
</dbReference>
<sequence length="263" mass="29551">MAGRHVVKNPLKRENGRFVMDLDGLEKLLTPTCRTLIFCSPHNPVSRVWTKDELEKLAELAVRKDILILSDEIHQDIVFSDAKHTCLATLPGMDKRTLTYIAPSKTFNLAGLSSSVVVIPDSSLMEQYKSVLVRFHLSRLNAMGLVAMEAAYTKCADWADEMVAYLEGNRDYAEKFVRERMPKAKMDHPEGTYIFWIDFRGYGFDGKTLPEFLAKEAKVALNKGLDFGSEGDGFARLNVGTTRKQLEEGLQRIAAALDKKESS</sequence>
<dbReference type="EC" id="4.4.1.13" evidence="2"/>
<protein>
    <recommendedName>
        <fullName evidence="2">cysteine-S-conjugate beta-lyase</fullName>
        <ecNumber evidence="2">4.4.1.13</ecNumber>
    </recommendedName>
</protein>
<dbReference type="InterPro" id="IPR015424">
    <property type="entry name" value="PyrdxlP-dep_Trfase"/>
</dbReference>